<dbReference type="AlphaFoldDB" id="A0A9Q0EG13"/>
<dbReference type="Proteomes" id="UP001148018">
    <property type="component" value="Unassembled WGS sequence"/>
</dbReference>
<keyword evidence="3" id="KW-1185">Reference proteome</keyword>
<sequence length="71" mass="7752">MNNMQTAPWSAMERSPGRPGGRSKQHANSPLVRDGAVSWTPRRPLQTACKQPPGPRWSGLLDAQEGLDITT</sequence>
<proteinExistence type="predicted"/>
<evidence type="ECO:0000313" key="2">
    <source>
        <dbReference type="EMBL" id="KAJ3606645.1"/>
    </source>
</evidence>
<feature type="region of interest" description="Disordered" evidence="1">
    <location>
        <begin position="1"/>
        <end position="71"/>
    </location>
</feature>
<name>A0A9Q0EG13_9TELE</name>
<gene>
    <name evidence="2" type="ORF">NHX12_026166</name>
</gene>
<reference evidence="2" key="1">
    <citation type="submission" date="2022-07" db="EMBL/GenBank/DDBJ databases">
        <title>Chromosome-level genome of Muraenolepis orangiensis.</title>
        <authorList>
            <person name="Kim J."/>
        </authorList>
    </citation>
    <scope>NUCLEOTIDE SEQUENCE</scope>
    <source>
        <strain evidence="2">KU_S4_2022</strain>
        <tissue evidence="2">Muscle</tissue>
    </source>
</reference>
<evidence type="ECO:0000256" key="1">
    <source>
        <dbReference type="SAM" id="MobiDB-lite"/>
    </source>
</evidence>
<accession>A0A9Q0EG13</accession>
<evidence type="ECO:0000313" key="3">
    <source>
        <dbReference type="Proteomes" id="UP001148018"/>
    </source>
</evidence>
<organism evidence="2 3">
    <name type="scientific">Muraenolepis orangiensis</name>
    <name type="common">Patagonian moray cod</name>
    <dbReference type="NCBI Taxonomy" id="630683"/>
    <lineage>
        <taxon>Eukaryota</taxon>
        <taxon>Metazoa</taxon>
        <taxon>Chordata</taxon>
        <taxon>Craniata</taxon>
        <taxon>Vertebrata</taxon>
        <taxon>Euteleostomi</taxon>
        <taxon>Actinopterygii</taxon>
        <taxon>Neopterygii</taxon>
        <taxon>Teleostei</taxon>
        <taxon>Neoteleostei</taxon>
        <taxon>Acanthomorphata</taxon>
        <taxon>Zeiogadaria</taxon>
        <taxon>Gadariae</taxon>
        <taxon>Gadiformes</taxon>
        <taxon>Muraenolepidoidei</taxon>
        <taxon>Muraenolepididae</taxon>
        <taxon>Muraenolepis</taxon>
    </lineage>
</organism>
<comment type="caution">
    <text evidence="2">The sequence shown here is derived from an EMBL/GenBank/DDBJ whole genome shotgun (WGS) entry which is preliminary data.</text>
</comment>
<dbReference type="EMBL" id="JANIIK010000042">
    <property type="protein sequence ID" value="KAJ3606645.1"/>
    <property type="molecule type" value="Genomic_DNA"/>
</dbReference>
<protein>
    <submittedName>
        <fullName evidence="2">Uncharacterized protein</fullName>
    </submittedName>
</protein>